<dbReference type="Pfam" id="PF00106">
    <property type="entry name" value="adh_short"/>
    <property type="match status" value="1"/>
</dbReference>
<dbReference type="PANTHER" id="PTHR44085">
    <property type="entry name" value="SEPIAPTERIN REDUCTASE"/>
    <property type="match status" value="1"/>
</dbReference>
<gene>
    <name evidence="5" type="ORF">ACFSCZ_02840</name>
</gene>
<organism evidence="5 6">
    <name type="scientific">Siminovitchia sediminis</name>
    <dbReference type="NCBI Taxonomy" id="1274353"/>
    <lineage>
        <taxon>Bacteria</taxon>
        <taxon>Bacillati</taxon>
        <taxon>Bacillota</taxon>
        <taxon>Bacilli</taxon>
        <taxon>Bacillales</taxon>
        <taxon>Bacillaceae</taxon>
        <taxon>Siminovitchia</taxon>
    </lineage>
</organism>
<comment type="caution">
    <text evidence="5">The sequence shown here is derived from an EMBL/GenBank/DDBJ whole genome shotgun (WGS) entry which is preliminary data.</text>
</comment>
<dbReference type="PRINTS" id="PR00081">
    <property type="entry name" value="GDHRDH"/>
</dbReference>
<comment type="subcellular location">
    <subcellularLocation>
        <location evidence="1">Cytoplasm</location>
    </subcellularLocation>
</comment>
<reference evidence="6" key="1">
    <citation type="journal article" date="2019" name="Int. J. Syst. Evol. Microbiol.">
        <title>The Global Catalogue of Microorganisms (GCM) 10K type strain sequencing project: providing services to taxonomists for standard genome sequencing and annotation.</title>
        <authorList>
            <consortium name="The Broad Institute Genomics Platform"/>
            <consortium name="The Broad Institute Genome Sequencing Center for Infectious Disease"/>
            <person name="Wu L."/>
            <person name="Ma J."/>
        </authorList>
    </citation>
    <scope>NUCLEOTIDE SEQUENCE [LARGE SCALE GENOMIC DNA]</scope>
    <source>
        <strain evidence="6">CGMCC 1.12295</strain>
    </source>
</reference>
<accession>A0ABW4KEC0</accession>
<dbReference type="NCBIfam" id="NF005381">
    <property type="entry name" value="PRK06924.1"/>
    <property type="match status" value="1"/>
</dbReference>
<evidence type="ECO:0000256" key="3">
    <source>
        <dbReference type="ARBA" id="ARBA00022857"/>
    </source>
</evidence>
<keyword evidence="6" id="KW-1185">Reference proteome</keyword>
<dbReference type="SUPFAM" id="SSF51735">
    <property type="entry name" value="NAD(P)-binding Rossmann-fold domains"/>
    <property type="match status" value="1"/>
</dbReference>
<dbReference type="InterPro" id="IPR051721">
    <property type="entry name" value="Biopterin_syn/organic_redct"/>
</dbReference>
<dbReference type="EMBL" id="JBHUEO010000005">
    <property type="protein sequence ID" value="MFD1705684.1"/>
    <property type="molecule type" value="Genomic_DNA"/>
</dbReference>
<sequence length="250" mass="27483">MDVFFITGASRGIGLALSKELLDKSHVLVCTARSRNEELLDMAKKNGCQLVFLEFDLTDVSKLDSLMDKMISSIPGTPSSVTLVNNAGVIDPIGHTEDNQPEEIAKSIQVNLTAPMILSSAFIRKLKGHHIPKRIVNISSGAGRHVYSGWSSYCAGKAGLDQYSKAVELEQKNKPFGVKIVSVAPGIVDTDMQHEIRKSDEESFDLVQQFIGYKEKGLLSSPEETAGKLARLIQGDHFYEMNVLADLRNY</sequence>
<evidence type="ECO:0000313" key="6">
    <source>
        <dbReference type="Proteomes" id="UP001597301"/>
    </source>
</evidence>
<evidence type="ECO:0000256" key="4">
    <source>
        <dbReference type="ARBA" id="ARBA00023002"/>
    </source>
</evidence>
<name>A0ABW4KEC0_9BACI</name>
<dbReference type="Proteomes" id="UP001597301">
    <property type="component" value="Unassembled WGS sequence"/>
</dbReference>
<dbReference type="Gene3D" id="3.40.50.720">
    <property type="entry name" value="NAD(P)-binding Rossmann-like Domain"/>
    <property type="match status" value="1"/>
</dbReference>
<dbReference type="InterPro" id="IPR036291">
    <property type="entry name" value="NAD(P)-bd_dom_sf"/>
</dbReference>
<evidence type="ECO:0000313" key="5">
    <source>
        <dbReference type="EMBL" id="MFD1705684.1"/>
    </source>
</evidence>
<evidence type="ECO:0000256" key="2">
    <source>
        <dbReference type="ARBA" id="ARBA00022490"/>
    </source>
</evidence>
<dbReference type="PANTHER" id="PTHR44085:SF2">
    <property type="entry name" value="SEPIAPTERIN REDUCTASE"/>
    <property type="match status" value="1"/>
</dbReference>
<proteinExistence type="predicted"/>
<dbReference type="GO" id="GO:0016491">
    <property type="term" value="F:oxidoreductase activity"/>
    <property type="evidence" value="ECO:0007669"/>
    <property type="project" value="UniProtKB-KW"/>
</dbReference>
<keyword evidence="3" id="KW-0521">NADP</keyword>
<dbReference type="RefSeq" id="WP_380772232.1">
    <property type="nucleotide sequence ID" value="NZ_JBHUEO010000005.1"/>
</dbReference>
<evidence type="ECO:0000256" key="1">
    <source>
        <dbReference type="ARBA" id="ARBA00004496"/>
    </source>
</evidence>
<keyword evidence="4 5" id="KW-0560">Oxidoreductase</keyword>
<protein>
    <submittedName>
        <fullName evidence="5">(S)-benzoin forming benzil reductase</fullName>
        <ecNumber evidence="5">1.1.1.320</ecNumber>
    </submittedName>
</protein>
<dbReference type="EC" id="1.1.1.320" evidence="5"/>
<keyword evidence="2" id="KW-0963">Cytoplasm</keyword>
<dbReference type="InterPro" id="IPR002347">
    <property type="entry name" value="SDR_fam"/>
</dbReference>